<feature type="transmembrane region" description="Helical" evidence="6">
    <location>
        <begin position="69"/>
        <end position="88"/>
    </location>
</feature>
<feature type="transmembrane region" description="Helical" evidence="6">
    <location>
        <begin position="402"/>
        <end position="418"/>
    </location>
</feature>
<feature type="transmembrane region" description="Helical" evidence="6">
    <location>
        <begin position="245"/>
        <end position="263"/>
    </location>
</feature>
<evidence type="ECO:0000313" key="8">
    <source>
        <dbReference type="EMBL" id="OGF77360.1"/>
    </source>
</evidence>
<dbReference type="EMBL" id="MFHT01000020">
    <property type="protein sequence ID" value="OGF77360.1"/>
    <property type="molecule type" value="Genomic_DNA"/>
</dbReference>
<feature type="transmembrane region" description="Helical" evidence="6">
    <location>
        <begin position="127"/>
        <end position="149"/>
    </location>
</feature>
<name>A0A1F5WP07_9BACT</name>
<dbReference type="GO" id="GO:0016020">
    <property type="term" value="C:membrane"/>
    <property type="evidence" value="ECO:0007669"/>
    <property type="project" value="UniProtKB-SubCell"/>
</dbReference>
<dbReference type="Pfam" id="PF04932">
    <property type="entry name" value="Wzy_C"/>
    <property type="match status" value="1"/>
</dbReference>
<dbReference type="Pfam" id="PF13432">
    <property type="entry name" value="TPR_16"/>
    <property type="match status" value="1"/>
</dbReference>
<feature type="transmembrane region" description="Helical" evidence="6">
    <location>
        <begin position="379"/>
        <end position="396"/>
    </location>
</feature>
<dbReference type="SUPFAM" id="SSF48452">
    <property type="entry name" value="TPR-like"/>
    <property type="match status" value="1"/>
</dbReference>
<evidence type="ECO:0000313" key="9">
    <source>
        <dbReference type="Proteomes" id="UP000177723"/>
    </source>
</evidence>
<feature type="transmembrane region" description="Helical" evidence="6">
    <location>
        <begin position="103"/>
        <end position="120"/>
    </location>
</feature>
<feature type="transmembrane region" description="Helical" evidence="6">
    <location>
        <begin position="39"/>
        <end position="57"/>
    </location>
</feature>
<dbReference type="InterPro" id="IPR007016">
    <property type="entry name" value="O-antigen_ligase-rel_domated"/>
</dbReference>
<reference evidence="8 9" key="1">
    <citation type="journal article" date="2016" name="Nat. Commun.">
        <title>Thousands of microbial genomes shed light on interconnected biogeochemical processes in an aquifer system.</title>
        <authorList>
            <person name="Anantharaman K."/>
            <person name="Brown C.T."/>
            <person name="Hug L.A."/>
            <person name="Sharon I."/>
            <person name="Castelle C.J."/>
            <person name="Probst A.J."/>
            <person name="Thomas B.C."/>
            <person name="Singh A."/>
            <person name="Wilkins M.J."/>
            <person name="Karaoz U."/>
            <person name="Brodie E.L."/>
            <person name="Williams K.H."/>
            <person name="Hubbard S.S."/>
            <person name="Banfield J.F."/>
        </authorList>
    </citation>
    <scope>NUCLEOTIDE SEQUENCE [LARGE SCALE GENOMIC DNA]</scope>
</reference>
<dbReference type="InterPro" id="IPR011990">
    <property type="entry name" value="TPR-like_helical_dom_sf"/>
</dbReference>
<evidence type="ECO:0000256" key="3">
    <source>
        <dbReference type="ARBA" id="ARBA00022989"/>
    </source>
</evidence>
<evidence type="ECO:0000256" key="4">
    <source>
        <dbReference type="ARBA" id="ARBA00023136"/>
    </source>
</evidence>
<dbReference type="PANTHER" id="PTHR37422:SF13">
    <property type="entry name" value="LIPOPOLYSACCHARIDE BIOSYNTHESIS PROTEIN PA4999-RELATED"/>
    <property type="match status" value="1"/>
</dbReference>
<feature type="transmembrane region" description="Helical" evidence="6">
    <location>
        <begin position="218"/>
        <end position="238"/>
    </location>
</feature>
<proteinExistence type="predicted"/>
<comment type="subcellular location">
    <subcellularLocation>
        <location evidence="1">Membrane</location>
        <topology evidence="1">Multi-pass membrane protein</topology>
    </subcellularLocation>
</comment>
<feature type="repeat" description="TPR" evidence="5">
    <location>
        <begin position="543"/>
        <end position="576"/>
    </location>
</feature>
<dbReference type="PROSITE" id="PS50293">
    <property type="entry name" value="TPR_REGION"/>
    <property type="match status" value="1"/>
</dbReference>
<protein>
    <recommendedName>
        <fullName evidence="7">O-antigen ligase-related domain-containing protein</fullName>
    </recommendedName>
</protein>
<dbReference type="Pfam" id="PF14559">
    <property type="entry name" value="TPR_19"/>
    <property type="match status" value="1"/>
</dbReference>
<evidence type="ECO:0000256" key="2">
    <source>
        <dbReference type="ARBA" id="ARBA00022692"/>
    </source>
</evidence>
<feature type="transmembrane region" description="Helical" evidence="6">
    <location>
        <begin position="438"/>
        <end position="456"/>
    </location>
</feature>
<gene>
    <name evidence="8" type="ORF">A3F23_00220</name>
</gene>
<organism evidence="8 9">
    <name type="scientific">Candidatus Giovannonibacteria bacterium RIFCSPHIGHO2_12_FULL_43_15</name>
    <dbReference type="NCBI Taxonomy" id="1798341"/>
    <lineage>
        <taxon>Bacteria</taxon>
        <taxon>Candidatus Giovannoniibacteriota</taxon>
    </lineage>
</organism>
<accession>A0A1F5WP07</accession>
<dbReference type="AlphaFoldDB" id="A0A1F5WP07"/>
<dbReference type="InterPro" id="IPR051533">
    <property type="entry name" value="WaaL-like"/>
</dbReference>
<dbReference type="Proteomes" id="UP000177723">
    <property type="component" value="Unassembled WGS sequence"/>
</dbReference>
<dbReference type="PROSITE" id="PS50005">
    <property type="entry name" value="TPR"/>
    <property type="match status" value="2"/>
</dbReference>
<keyword evidence="3 6" id="KW-1133">Transmembrane helix</keyword>
<evidence type="ECO:0000256" key="1">
    <source>
        <dbReference type="ARBA" id="ARBA00004141"/>
    </source>
</evidence>
<keyword evidence="5" id="KW-0802">TPR repeat</keyword>
<feature type="transmembrane region" description="Helical" evidence="6">
    <location>
        <begin position="9"/>
        <end position="33"/>
    </location>
</feature>
<dbReference type="Gene3D" id="1.25.40.10">
    <property type="entry name" value="Tetratricopeptide repeat domain"/>
    <property type="match status" value="2"/>
</dbReference>
<dbReference type="SMART" id="SM00028">
    <property type="entry name" value="TPR"/>
    <property type="match status" value="4"/>
</dbReference>
<evidence type="ECO:0000259" key="7">
    <source>
        <dbReference type="Pfam" id="PF04932"/>
    </source>
</evidence>
<feature type="domain" description="O-antigen ligase-related" evidence="7">
    <location>
        <begin position="202"/>
        <end position="357"/>
    </location>
</feature>
<feature type="transmembrane region" description="Helical" evidence="6">
    <location>
        <begin position="195"/>
        <end position="212"/>
    </location>
</feature>
<evidence type="ECO:0000256" key="5">
    <source>
        <dbReference type="PROSITE-ProRule" id="PRU00339"/>
    </source>
</evidence>
<feature type="transmembrane region" description="Helical" evidence="6">
    <location>
        <begin position="169"/>
        <end position="188"/>
    </location>
</feature>
<keyword evidence="4 6" id="KW-0472">Membrane</keyword>
<feature type="repeat" description="TPR" evidence="5">
    <location>
        <begin position="577"/>
        <end position="610"/>
    </location>
</feature>
<feature type="transmembrane region" description="Helical" evidence="6">
    <location>
        <begin position="344"/>
        <end position="367"/>
    </location>
</feature>
<evidence type="ECO:0000256" key="6">
    <source>
        <dbReference type="SAM" id="Phobius"/>
    </source>
</evidence>
<dbReference type="InterPro" id="IPR019734">
    <property type="entry name" value="TPR_rpt"/>
</dbReference>
<keyword evidence="2 6" id="KW-0812">Transmembrane</keyword>
<comment type="caution">
    <text evidence="8">The sequence shown here is derived from an EMBL/GenBank/DDBJ whole genome shotgun (WGS) entry which is preliminary data.</text>
</comment>
<dbReference type="PANTHER" id="PTHR37422">
    <property type="entry name" value="TEICHURONIC ACID BIOSYNTHESIS PROTEIN TUAE"/>
    <property type="match status" value="1"/>
</dbReference>
<sequence length="730" mass="82844">MQLNRFLTVAIKTGTYIILFLPLVVFQGMYFPFITGKNFIFRIIVEIIFAFWVVLVLRDKNYLPKRSWIFYFVLASVAVLALATVFGVDASRSFWSNFERMEGLLGHLHLLMYFLILVGVNRTEKDWWRFFHVSFIASLAVGGYALFQLAGINEIHQGGARIDATLGNATYLAVYMFFHVFLALYYFLKSQKNTWRVFYAILFLFDAFLVYQTATRGAVLGLFGGLFLSALIFSFSSGDKKWRNFSYGAIALMVALGFIFYFAKDTKFIKESPTLARVRNISVASDDAQARFHIWSMSFKAFKERPILGWGPENFSVVFAKYFDPRLWSREPWFDRAHNAVLDWLIQGGVLGLIAYLGIFASSVWLLFKRFFAGKISNIELSVFSGFLAGYFFQNLFVFDQMASYILILAFFAYINFLSVKDDKETNQSINVSEGAQYVWSSAIFIALFISLYIFSIKPILANTSLLSALSSANSGNFQRAQDEFKRSINLSPLGRREAREQYSYFASLIASNQEIPEAIRKSNLEDAIKEATLQAEDSPQDARTVLFLGSLYEAAGKGPEAFEAFKKALELSPKKQQIIFLVAQYYLQQQNFDKAIELAQMAVDLDPTYFDAVKNLISLEVYAGKNDMAREAIKSRIDSGSTSSEELKNWASIAVGRKNFALAEELYVAAIKLAPNDIQLVVNLAATYYESGKPNLAIAELRKAIVQDPKFKDQGEAFIREIMSGRKPR</sequence>